<evidence type="ECO:0000313" key="3">
    <source>
        <dbReference type="EMBL" id="AAZ65594.1"/>
    </source>
</evidence>
<feature type="chain" id="PRO_5004232504" evidence="2">
    <location>
        <begin position="30"/>
        <end position="333"/>
    </location>
</feature>
<gene>
    <name evidence="3" type="ordered locus">Reut_C6291</name>
</gene>
<dbReference type="PANTHER" id="PTHR42928">
    <property type="entry name" value="TRICARBOXYLATE-BINDING PROTEIN"/>
    <property type="match status" value="1"/>
</dbReference>
<protein>
    <submittedName>
        <fullName evidence="3">Uncharacterized protein UPF0065</fullName>
    </submittedName>
</protein>
<dbReference type="PIRSF" id="PIRSF017082">
    <property type="entry name" value="YflP"/>
    <property type="match status" value="1"/>
</dbReference>
<reference evidence="3" key="1">
    <citation type="submission" date="2005-08" db="EMBL/GenBank/DDBJ databases">
        <title>Complete sequence of a megaplasmid of Ralstonia eutropha JMP134.</title>
        <authorList>
            <person name="Copeland A."/>
            <person name="Lucas S."/>
            <person name="Lapidus A."/>
            <person name="Barry K."/>
            <person name="Detter J.C."/>
            <person name="Glavina T."/>
            <person name="Hammon N."/>
            <person name="Israni S."/>
            <person name="Pitluck S."/>
            <person name="Goltsman E."/>
            <person name="Martinez M."/>
            <person name="Vergez L."/>
            <person name="Larimer F."/>
            <person name="Land M."/>
            <person name="Lykidis A."/>
            <person name="Richardson P."/>
        </authorList>
    </citation>
    <scope>NUCLEOTIDE SEQUENCE [LARGE SCALE GENOMIC DNA]</scope>
    <source>
        <strain evidence="3">JMP134</strain>
        <plasmid evidence="3">megaplasmid</plasmid>
    </source>
</reference>
<dbReference type="eggNOG" id="COG3181">
    <property type="taxonomic scope" value="Bacteria"/>
</dbReference>
<accession>Q46MN3</accession>
<dbReference type="SUPFAM" id="SSF53850">
    <property type="entry name" value="Periplasmic binding protein-like II"/>
    <property type="match status" value="1"/>
</dbReference>
<geneLocation type="plasmid" evidence="3">
    <name>megaplasmid</name>
</geneLocation>
<dbReference type="InterPro" id="IPR005064">
    <property type="entry name" value="BUG"/>
</dbReference>
<dbReference type="Gene3D" id="3.40.190.10">
    <property type="entry name" value="Periplasmic binding protein-like II"/>
    <property type="match status" value="1"/>
</dbReference>
<dbReference type="PROSITE" id="PS51318">
    <property type="entry name" value="TAT"/>
    <property type="match status" value="1"/>
</dbReference>
<dbReference type="EMBL" id="CP000092">
    <property type="protein sequence ID" value="AAZ65594.1"/>
    <property type="molecule type" value="Genomic_DNA"/>
</dbReference>
<dbReference type="AlphaFoldDB" id="Q46MN3"/>
<evidence type="ECO:0000256" key="2">
    <source>
        <dbReference type="SAM" id="SignalP"/>
    </source>
</evidence>
<dbReference type="PANTHER" id="PTHR42928:SF5">
    <property type="entry name" value="BLR1237 PROTEIN"/>
    <property type="match status" value="1"/>
</dbReference>
<dbReference type="InterPro" id="IPR006311">
    <property type="entry name" value="TAT_signal"/>
</dbReference>
<keyword evidence="3" id="KW-0614">Plasmid</keyword>
<comment type="similarity">
    <text evidence="1">Belongs to the UPF0065 (bug) family.</text>
</comment>
<dbReference type="InterPro" id="IPR042100">
    <property type="entry name" value="Bug_dom1"/>
</dbReference>
<dbReference type="HOGENOM" id="CLU_045683_0_2_4"/>
<dbReference type="Pfam" id="PF03401">
    <property type="entry name" value="TctC"/>
    <property type="match status" value="1"/>
</dbReference>
<dbReference type="OrthoDB" id="9780943at2"/>
<dbReference type="CDD" id="cd07012">
    <property type="entry name" value="PBP2_Bug_TTT"/>
    <property type="match status" value="1"/>
</dbReference>
<feature type="signal peptide" evidence="2">
    <location>
        <begin position="1"/>
        <end position="29"/>
    </location>
</feature>
<name>Q46MN3_CUPPJ</name>
<keyword evidence="2" id="KW-0732">Signal</keyword>
<proteinExistence type="inferred from homology"/>
<dbReference type="KEGG" id="reu:Reut_C6291"/>
<organism evidence="3">
    <name type="scientific">Cupriavidus pinatubonensis (strain JMP 134 / LMG 1197)</name>
    <name type="common">Cupriavidus necator (strain JMP 134)</name>
    <dbReference type="NCBI Taxonomy" id="264198"/>
    <lineage>
        <taxon>Bacteria</taxon>
        <taxon>Pseudomonadati</taxon>
        <taxon>Pseudomonadota</taxon>
        <taxon>Betaproteobacteria</taxon>
        <taxon>Burkholderiales</taxon>
        <taxon>Burkholderiaceae</taxon>
        <taxon>Cupriavidus</taxon>
    </lineage>
</organism>
<dbReference type="Gene3D" id="3.40.190.150">
    <property type="entry name" value="Bordetella uptake gene, domain 1"/>
    <property type="match status" value="1"/>
</dbReference>
<evidence type="ECO:0000256" key="1">
    <source>
        <dbReference type="ARBA" id="ARBA00006987"/>
    </source>
</evidence>
<sequence>MNCHSTSSSRRNFLLGVAAASLSPLSSFAQAPTWPTRPVKIVVGTGPGSGTDTISRLLAPRLEGIWRQPVIVENKAGAGGIVGTEYTLAANDGHTLLMASPSMLLAKYTTRNLRFDPLTDLIPVYRVFNTQVVFVTNAKTAQRAKTMAELVALSKSSPQGIFFGGAGRASFFNLSMALLAQSMGVHYSAVDFNGMGPLTLALLRDDVQLALSGHLSVKGQIDRKELHALAVVDRKRLTALPDVPTLEEAVGYKGFLPISWGGIFVPKGTPAAVANIIARAFGTLYADEPARKSLEARLSGTLVPSSPAQFAREYAEEANVWKNTFATLGIVPE</sequence>